<evidence type="ECO:0000256" key="5">
    <source>
        <dbReference type="ARBA" id="ARBA00022840"/>
    </source>
</evidence>
<protein>
    <recommendedName>
        <fullName evidence="8 9">Chromosomal replication initiator protein DnaA</fullName>
    </recommendedName>
</protein>
<evidence type="ECO:0000256" key="3">
    <source>
        <dbReference type="ARBA" id="ARBA00022705"/>
    </source>
</evidence>
<dbReference type="CDD" id="cd06571">
    <property type="entry name" value="Bac_DnaA_C"/>
    <property type="match status" value="1"/>
</dbReference>
<keyword evidence="6 8" id="KW-0446">Lipid-binding</keyword>
<accession>K8ZKS3</accession>
<keyword evidence="15" id="KW-1185">Reference proteome</keyword>
<dbReference type="InterPro" id="IPR003593">
    <property type="entry name" value="AAA+_ATPase"/>
</dbReference>
<dbReference type="Gene3D" id="3.40.50.300">
    <property type="entry name" value="P-loop containing nucleotide triphosphate hydrolases"/>
    <property type="match status" value="1"/>
</dbReference>
<sequence>MLPTTQDSIWSDFQQKCLENISSASLRHWIEPAHIVEFDEEHITLSLPADYIIDHWKMKLEPVLKEVCYNYTGKEIEVSYLLSSTPQVQQEVAKVKNSSINGDYTFQNFVCGKNNRMAFTAANAVVERPGDLYNPLFLYGPSGLGKTHLMHAIANELLAKNPNANIKLIPSETFINEFTKIASQSNNTVALSNFREKYRNVDALFIDDIQFFIDKTKTQDEFFYTFEELYNSKKQIVLTSDRSIKELDKFDERLSSRCGMGTRANIESPDFETRIKILHKKSLDLGLNLEDSALHYIASKYDRNVRDLESALKSIMLYLHSELQMDNYNEIINLAMVKAALQHEVGSPQIIPLMESIPDNEINYQQIQELVADYYHISLEELLGKGRAKKYSQPRQIAMYLIRKELQLPFDKIAVIFNRKDHTTIMYSIEKIEKNMKQDEALAEDISTLEQQLSTSVIHNIVDN</sequence>
<feature type="domain" description="AAA+ ATPase" evidence="12">
    <location>
        <begin position="132"/>
        <end position="265"/>
    </location>
</feature>
<comment type="domain">
    <text evidence="8">Domain I is involved in oligomerization and binding regulators, domain II is flexibile and of varying length in different bacteria, domain III forms the AAA+ region, while domain IV binds dsDNA.</text>
</comment>
<evidence type="ECO:0000259" key="13">
    <source>
        <dbReference type="SMART" id="SM00760"/>
    </source>
</evidence>
<comment type="similarity">
    <text evidence="1 8 11">Belongs to the DnaA family.</text>
</comment>
<dbReference type="InterPro" id="IPR013317">
    <property type="entry name" value="DnaA_dom"/>
</dbReference>
<keyword evidence="2 8" id="KW-0963">Cytoplasm</keyword>
<proteinExistence type="inferred from homology"/>
<dbReference type="InterPro" id="IPR018312">
    <property type="entry name" value="Chromosome_initiator_DnaA_CS"/>
</dbReference>
<name>K8ZKS3_9ENTE</name>
<dbReference type="SUPFAM" id="SSF52540">
    <property type="entry name" value="P-loop containing nucleoside triphosphate hydrolases"/>
    <property type="match status" value="1"/>
</dbReference>
<dbReference type="Pfam" id="PF08299">
    <property type="entry name" value="Bac_DnaA_C"/>
    <property type="match status" value="1"/>
</dbReference>
<dbReference type="Gene3D" id="3.30.300.180">
    <property type="match status" value="1"/>
</dbReference>
<dbReference type="GO" id="GO:0003688">
    <property type="term" value="F:DNA replication origin binding"/>
    <property type="evidence" value="ECO:0007669"/>
    <property type="project" value="UniProtKB-UniRule"/>
</dbReference>
<dbReference type="PATRIC" id="fig|1234409.3.peg.907"/>
<evidence type="ECO:0000256" key="11">
    <source>
        <dbReference type="RuleBase" id="RU004227"/>
    </source>
</evidence>
<dbReference type="SUPFAM" id="SSF48295">
    <property type="entry name" value="TrpR-like"/>
    <property type="match status" value="1"/>
</dbReference>
<evidence type="ECO:0000256" key="9">
    <source>
        <dbReference type="NCBIfam" id="TIGR00362"/>
    </source>
</evidence>
<evidence type="ECO:0000256" key="7">
    <source>
        <dbReference type="ARBA" id="ARBA00023125"/>
    </source>
</evidence>
<dbReference type="InterPro" id="IPR020591">
    <property type="entry name" value="Chromosome_initiator_DnaA-like"/>
</dbReference>
<evidence type="ECO:0000256" key="8">
    <source>
        <dbReference type="HAMAP-Rule" id="MF_00377"/>
    </source>
</evidence>
<feature type="region of interest" description="Domain I, interacts with DnaA modulators" evidence="8">
    <location>
        <begin position="1"/>
        <end position="78"/>
    </location>
</feature>
<dbReference type="NCBIfam" id="TIGR00362">
    <property type="entry name" value="DnaA"/>
    <property type="match status" value="1"/>
</dbReference>
<dbReference type="GO" id="GO:0006270">
    <property type="term" value="P:DNA replication initiation"/>
    <property type="evidence" value="ECO:0007669"/>
    <property type="project" value="UniProtKB-UniRule"/>
</dbReference>
<dbReference type="PANTHER" id="PTHR30050">
    <property type="entry name" value="CHROMOSOMAL REPLICATION INITIATOR PROTEIN DNAA"/>
    <property type="match status" value="1"/>
</dbReference>
<feature type="binding site" evidence="8">
    <location>
        <position position="147"/>
    </location>
    <ligand>
        <name>ATP</name>
        <dbReference type="ChEBI" id="CHEBI:30616"/>
    </ligand>
</feature>
<dbReference type="eggNOG" id="COG0593">
    <property type="taxonomic scope" value="Bacteria"/>
</dbReference>
<dbReference type="GO" id="GO:0006275">
    <property type="term" value="P:regulation of DNA replication"/>
    <property type="evidence" value="ECO:0007669"/>
    <property type="project" value="UniProtKB-UniRule"/>
</dbReference>
<dbReference type="InterPro" id="IPR010921">
    <property type="entry name" value="Trp_repressor/repl_initiator"/>
</dbReference>
<feature type="domain" description="Chromosomal replication initiator DnaA C-terminal" evidence="13">
    <location>
        <begin position="363"/>
        <end position="432"/>
    </location>
</feature>
<comment type="caution">
    <text evidence="8">Lacks conserved residue(s) required for the propagation of feature annotation.</text>
</comment>
<dbReference type="Proteomes" id="UP000016057">
    <property type="component" value="Unassembled WGS sequence"/>
</dbReference>
<evidence type="ECO:0000313" key="14">
    <source>
        <dbReference type="EMBL" id="EKU27178.1"/>
    </source>
</evidence>
<evidence type="ECO:0000313" key="15">
    <source>
        <dbReference type="Proteomes" id="UP000016057"/>
    </source>
</evidence>
<feature type="region of interest" description="Domain IV, binds dsDNA" evidence="8">
    <location>
        <begin position="320"/>
        <end position="464"/>
    </location>
</feature>
<feature type="binding site" evidence="8">
    <location>
        <position position="143"/>
    </location>
    <ligand>
        <name>ATP</name>
        <dbReference type="ChEBI" id="CHEBI:30616"/>
    </ligand>
</feature>
<organism evidence="14 15">
    <name type="scientific">Catellicoccus marimammalium M35/04/3</name>
    <dbReference type="NCBI Taxonomy" id="1234409"/>
    <lineage>
        <taxon>Bacteria</taxon>
        <taxon>Bacillati</taxon>
        <taxon>Bacillota</taxon>
        <taxon>Bacilli</taxon>
        <taxon>Lactobacillales</taxon>
        <taxon>Enterococcaceae</taxon>
        <taxon>Catellicoccus</taxon>
    </lineage>
</organism>
<evidence type="ECO:0000256" key="6">
    <source>
        <dbReference type="ARBA" id="ARBA00023121"/>
    </source>
</evidence>
<dbReference type="GO" id="GO:0008289">
    <property type="term" value="F:lipid binding"/>
    <property type="evidence" value="ECO:0007669"/>
    <property type="project" value="UniProtKB-KW"/>
</dbReference>
<dbReference type="SMART" id="SM00382">
    <property type="entry name" value="AAA"/>
    <property type="match status" value="1"/>
</dbReference>
<dbReference type="STRING" id="1234409.C683_0956"/>
<feature type="binding site" evidence="8">
    <location>
        <position position="145"/>
    </location>
    <ligand>
        <name>ATP</name>
        <dbReference type="ChEBI" id="CHEBI:30616"/>
    </ligand>
</feature>
<keyword evidence="7 8" id="KW-0238">DNA-binding</keyword>
<evidence type="ECO:0000259" key="12">
    <source>
        <dbReference type="SMART" id="SM00382"/>
    </source>
</evidence>
<keyword evidence="5 8" id="KW-0067">ATP-binding</keyword>
<reference evidence="14 15" key="1">
    <citation type="journal article" date="2013" name="Genome Announc.">
        <title>Draft Genome Sequence of Catellicoccus marimammalium, a Novel Species Commonly Found in Gull Feces.</title>
        <authorList>
            <person name="Weigand M.R."/>
            <person name="Ryu H."/>
            <person name="Bozcek L."/>
            <person name="Konstantinidis K.T."/>
            <person name="Santo Domingo J.W."/>
        </authorList>
    </citation>
    <scope>NUCLEOTIDE SEQUENCE [LARGE SCALE GENOMIC DNA]</scope>
    <source>
        <strain evidence="14 15">M35/04/3</strain>
    </source>
</reference>
<dbReference type="PANTHER" id="PTHR30050:SF2">
    <property type="entry name" value="CHROMOSOMAL REPLICATION INITIATOR PROTEIN DNAA"/>
    <property type="match status" value="1"/>
</dbReference>
<dbReference type="HAMAP" id="MF_00377">
    <property type="entry name" value="DnaA_bact"/>
    <property type="match status" value="1"/>
</dbReference>
<dbReference type="Gene3D" id="1.10.1750.10">
    <property type="match status" value="1"/>
</dbReference>
<keyword evidence="3 8" id="KW-0235">DNA replication</keyword>
<dbReference type="InterPro" id="IPR038454">
    <property type="entry name" value="DnaA_N_sf"/>
</dbReference>
<dbReference type="PROSITE" id="PS01008">
    <property type="entry name" value="DNAA"/>
    <property type="match status" value="1"/>
</dbReference>
<comment type="function">
    <text evidence="8 10">Plays an essential role in the initiation and regulation of chromosomal replication. ATP-DnaA binds to the origin of replication (oriC) to initiate formation of the DNA replication initiation complex once per cell cycle. Binds the DnaA box (a 9 base pair repeat at the origin) and separates the double-stranded (ds)DNA. Forms a right-handed helical filament on oriC DNA; dsDNA binds to the exterior of the filament while single-stranded (ss)DNA is stabiized in the filament's interior. The ATP-DnaA-oriC complex binds and stabilizes one strand of the AT-rich DNA unwinding element (DUE), permitting loading of DNA polymerase. After initiation quickly degrades to an ADP-DnaA complex that is not apt for DNA replication. Binds acidic phospholipids.</text>
</comment>
<comment type="subunit">
    <text evidence="8">Oligomerizes as a right-handed, spiral filament on DNA at oriC.</text>
</comment>
<comment type="subcellular location">
    <subcellularLocation>
        <location evidence="8">Cytoplasm</location>
    </subcellularLocation>
</comment>
<keyword evidence="4 8" id="KW-0547">Nucleotide-binding</keyword>
<dbReference type="SMART" id="SM00760">
    <property type="entry name" value="Bac_DnaA_C"/>
    <property type="match status" value="1"/>
</dbReference>
<feature type="binding site" evidence="8">
    <location>
        <position position="146"/>
    </location>
    <ligand>
        <name>ATP</name>
        <dbReference type="ChEBI" id="CHEBI:30616"/>
    </ligand>
</feature>
<dbReference type="AlphaFoldDB" id="K8ZKS3"/>
<dbReference type="GO" id="GO:0005886">
    <property type="term" value="C:plasma membrane"/>
    <property type="evidence" value="ECO:0007669"/>
    <property type="project" value="TreeGrafter"/>
</dbReference>
<evidence type="ECO:0000256" key="2">
    <source>
        <dbReference type="ARBA" id="ARBA00022490"/>
    </source>
</evidence>
<evidence type="ECO:0000256" key="10">
    <source>
        <dbReference type="RuleBase" id="RU000577"/>
    </source>
</evidence>
<dbReference type="GO" id="GO:0005737">
    <property type="term" value="C:cytoplasm"/>
    <property type="evidence" value="ECO:0007669"/>
    <property type="project" value="UniProtKB-SubCell"/>
</dbReference>
<dbReference type="Pfam" id="PF00308">
    <property type="entry name" value="Bac_DnaA"/>
    <property type="match status" value="1"/>
</dbReference>
<evidence type="ECO:0000256" key="4">
    <source>
        <dbReference type="ARBA" id="ARBA00022741"/>
    </source>
</evidence>
<dbReference type="InterPro" id="IPR013159">
    <property type="entry name" value="DnaA_C"/>
</dbReference>
<dbReference type="GO" id="GO:0005524">
    <property type="term" value="F:ATP binding"/>
    <property type="evidence" value="ECO:0007669"/>
    <property type="project" value="UniProtKB-UniRule"/>
</dbReference>
<dbReference type="InterPro" id="IPR001957">
    <property type="entry name" value="Chromosome_initiator_DnaA"/>
</dbReference>
<dbReference type="EMBL" id="AMYT01000019">
    <property type="protein sequence ID" value="EKU27178.1"/>
    <property type="molecule type" value="Genomic_DNA"/>
</dbReference>
<dbReference type="CDD" id="cd00009">
    <property type="entry name" value="AAA"/>
    <property type="match status" value="1"/>
</dbReference>
<dbReference type="OrthoDB" id="9807019at2"/>
<dbReference type="Gene3D" id="1.10.8.60">
    <property type="match status" value="1"/>
</dbReference>
<dbReference type="RefSeq" id="WP_009491363.1">
    <property type="nucleotide sequence ID" value="NZ_AMYT01000019.1"/>
</dbReference>
<gene>
    <name evidence="8" type="primary">dnaA</name>
    <name evidence="14" type="ORF">C683_0956</name>
</gene>
<dbReference type="InterPro" id="IPR027417">
    <property type="entry name" value="P-loop_NTPase"/>
</dbReference>
<comment type="caution">
    <text evidence="14">The sequence shown here is derived from an EMBL/GenBank/DDBJ whole genome shotgun (WGS) entry which is preliminary data.</text>
</comment>
<dbReference type="PRINTS" id="PR00051">
    <property type="entry name" value="DNAA"/>
</dbReference>
<evidence type="ECO:0000256" key="1">
    <source>
        <dbReference type="ARBA" id="ARBA00006583"/>
    </source>
</evidence>